<keyword evidence="2" id="KW-1185">Reference proteome</keyword>
<dbReference type="RefSeq" id="WP_165700552.1">
    <property type="nucleotide sequence ID" value="NZ_CP036265.1"/>
</dbReference>
<dbReference type="SUPFAM" id="SSF55961">
    <property type="entry name" value="Bet v1-like"/>
    <property type="match status" value="1"/>
</dbReference>
<accession>A0A517P681</accession>
<dbReference type="EMBL" id="CP036265">
    <property type="protein sequence ID" value="QDT14883.1"/>
    <property type="molecule type" value="Genomic_DNA"/>
</dbReference>
<dbReference type="InterPro" id="IPR023393">
    <property type="entry name" value="START-like_dom_sf"/>
</dbReference>
<protein>
    <submittedName>
        <fullName evidence="1">Polyketide cyclase / dehydrase and lipid transport</fullName>
    </submittedName>
</protein>
<dbReference type="Proteomes" id="UP000318741">
    <property type="component" value="Chromosome"/>
</dbReference>
<evidence type="ECO:0000313" key="2">
    <source>
        <dbReference type="Proteomes" id="UP000318741"/>
    </source>
</evidence>
<dbReference type="Pfam" id="PF10604">
    <property type="entry name" value="Polyketide_cyc2"/>
    <property type="match status" value="1"/>
</dbReference>
<dbReference type="KEGG" id="acaf:CA12_09630"/>
<sequence>MLELSADVLVAAPVRRCFDLTRSVDAHRDSSTLIGGRPVAGRVSGLSESGDETTWSARFFGMRFRVRTKITAMEAPASFHEERVAGLARIFEHTYRFRPEGDGARVEDIFRVGLPGGAAGDLLAAALLRRRLRAAQRRRLDWLRRTCEGDGWTAYLTP</sequence>
<dbReference type="Gene3D" id="3.30.530.20">
    <property type="match status" value="1"/>
</dbReference>
<gene>
    <name evidence="1" type="ORF">CA12_09630</name>
</gene>
<proteinExistence type="predicted"/>
<evidence type="ECO:0000313" key="1">
    <source>
        <dbReference type="EMBL" id="QDT14883.1"/>
    </source>
</evidence>
<dbReference type="InterPro" id="IPR019587">
    <property type="entry name" value="Polyketide_cyclase/dehydratase"/>
</dbReference>
<dbReference type="AlphaFoldDB" id="A0A517P681"/>
<name>A0A517P681_9PLAN</name>
<organism evidence="1 2">
    <name type="scientific">Alienimonas californiensis</name>
    <dbReference type="NCBI Taxonomy" id="2527989"/>
    <lineage>
        <taxon>Bacteria</taxon>
        <taxon>Pseudomonadati</taxon>
        <taxon>Planctomycetota</taxon>
        <taxon>Planctomycetia</taxon>
        <taxon>Planctomycetales</taxon>
        <taxon>Planctomycetaceae</taxon>
        <taxon>Alienimonas</taxon>
    </lineage>
</organism>
<reference evidence="1 2" key="1">
    <citation type="submission" date="2019-02" db="EMBL/GenBank/DDBJ databases">
        <title>Deep-cultivation of Planctomycetes and their phenomic and genomic characterization uncovers novel biology.</title>
        <authorList>
            <person name="Wiegand S."/>
            <person name="Jogler M."/>
            <person name="Boedeker C."/>
            <person name="Pinto D."/>
            <person name="Vollmers J."/>
            <person name="Rivas-Marin E."/>
            <person name="Kohn T."/>
            <person name="Peeters S.H."/>
            <person name="Heuer A."/>
            <person name="Rast P."/>
            <person name="Oberbeckmann S."/>
            <person name="Bunk B."/>
            <person name="Jeske O."/>
            <person name="Meyerdierks A."/>
            <person name="Storesund J.E."/>
            <person name="Kallscheuer N."/>
            <person name="Luecker S."/>
            <person name="Lage O.M."/>
            <person name="Pohl T."/>
            <person name="Merkel B.J."/>
            <person name="Hornburger P."/>
            <person name="Mueller R.-W."/>
            <person name="Bruemmer F."/>
            <person name="Labrenz M."/>
            <person name="Spormann A.M."/>
            <person name="Op den Camp H."/>
            <person name="Overmann J."/>
            <person name="Amann R."/>
            <person name="Jetten M.S.M."/>
            <person name="Mascher T."/>
            <person name="Medema M.H."/>
            <person name="Devos D.P."/>
            <person name="Kaster A.-K."/>
            <person name="Ovreas L."/>
            <person name="Rohde M."/>
            <person name="Galperin M.Y."/>
            <person name="Jogler C."/>
        </authorList>
    </citation>
    <scope>NUCLEOTIDE SEQUENCE [LARGE SCALE GENOMIC DNA]</scope>
    <source>
        <strain evidence="1 2">CA12</strain>
    </source>
</reference>